<comment type="caution">
    <text evidence="3">The sequence shown here is derived from an EMBL/GenBank/DDBJ whole genome shotgun (WGS) entry which is preliminary data.</text>
</comment>
<feature type="domain" description="TIR" evidence="2">
    <location>
        <begin position="2"/>
        <end position="121"/>
    </location>
</feature>
<reference evidence="3 4" key="1">
    <citation type="submission" date="2022-04" db="EMBL/GenBank/DDBJ databases">
        <title>Positive selection, recombination, and allopatry shape intraspecific diversity of widespread and dominant cyanobacteria.</title>
        <authorList>
            <person name="Wei J."/>
            <person name="Shu W."/>
            <person name="Hu C."/>
        </authorList>
    </citation>
    <scope>NUCLEOTIDE SEQUENCE [LARGE SCALE GENOMIC DNA]</scope>
    <source>
        <strain evidence="3 4">DQ-A4</strain>
    </source>
</reference>
<dbReference type="PROSITE" id="PS50104">
    <property type="entry name" value="TIR"/>
    <property type="match status" value="1"/>
</dbReference>
<evidence type="ECO:0000259" key="2">
    <source>
        <dbReference type="PROSITE" id="PS50104"/>
    </source>
</evidence>
<dbReference type="Pfam" id="PF13676">
    <property type="entry name" value="TIR_2"/>
    <property type="match status" value="3"/>
</dbReference>
<dbReference type="InterPro" id="IPR007890">
    <property type="entry name" value="CHASE2"/>
</dbReference>
<dbReference type="RefSeq" id="WP_190701549.1">
    <property type="nucleotide sequence ID" value="NZ_JAMPKX010000003.1"/>
</dbReference>
<feature type="transmembrane region" description="Helical" evidence="1">
    <location>
        <begin position="1015"/>
        <end position="1036"/>
    </location>
</feature>
<keyword evidence="1" id="KW-1133">Transmembrane helix</keyword>
<evidence type="ECO:0000313" key="4">
    <source>
        <dbReference type="Proteomes" id="UP001482513"/>
    </source>
</evidence>
<dbReference type="PANTHER" id="PTHR47508">
    <property type="entry name" value="SAM DOMAIN-CONTAINING PROTEIN-RELATED"/>
    <property type="match status" value="1"/>
</dbReference>
<dbReference type="PANTHER" id="PTHR47508:SF1">
    <property type="entry name" value="NON-SPECIFIC SERINE_THREONINE PROTEIN KINASE"/>
    <property type="match status" value="1"/>
</dbReference>
<proteinExistence type="predicted"/>
<feature type="transmembrane region" description="Helical" evidence="1">
    <location>
        <begin position="1042"/>
        <end position="1062"/>
    </location>
</feature>
<dbReference type="Proteomes" id="UP001482513">
    <property type="component" value="Unassembled WGS sequence"/>
</dbReference>
<name>A0ABV0K332_9CYAN</name>
<keyword evidence="1" id="KW-0472">Membrane</keyword>
<dbReference type="Pfam" id="PF05226">
    <property type="entry name" value="CHASE2"/>
    <property type="match status" value="1"/>
</dbReference>
<evidence type="ECO:0000256" key="1">
    <source>
        <dbReference type="SAM" id="Phobius"/>
    </source>
</evidence>
<dbReference type="InterPro" id="IPR035897">
    <property type="entry name" value="Toll_tir_struct_dom_sf"/>
</dbReference>
<sequence>MQLQDAFISYGRPDSKDFAVALCQRLIDLGYRVWLDQTDIPFAVNYQTHIDRSIEKSHNLIFIISPHSVNSPYCTEEIEQALRYNKRIIPLMHVGQISRETWQRRHPKGTEADWIDYQTKGLHSASRNIHPGIAKLNRISCRDGLDDPNQYLAQLVQTLEDRKVLVHQHTQYLMAALTWVQNQRQSRYLLIGAVREAAEAWLKQAFEDEPPFCQPTNLHGEFVTSSTKYADSRLAQVFLCYDEAGIAEIDGAKPSSRPEDTPDLPAPSTQLSSRLRYYLMRAGFTVWDWQQDLATGDRIQTAIAQGIEGADNFVFLLSAYSASSARCLSELTYALSLSKRVIPVLTEDLASEVLPAVLQNVQLLDIRAQEYLGAQIGSRQLIATLRQDAAYLRIHKLLLVAALKWERQRRNPSVLLRGGELRQAQNWLKAAQTRPRYAPVEIQAQFVSESLTQPATQTLDVFLIADPADLDFARRLNATLQLQSKSTWFDQSIRVDTSNELAMVNEALENAQNCLVVVSAHCLKNPSCLADLGYAKTLQKRIVAVSDGSVARGNLPPTLVDCPWVNFQAHDGDYSSNFGELYRILESDAVHVDRHTRLLVRALEWDNAGREPSLLLRGRALDQANDWLAQAAGKVPVPNQAQLDYLVASRQLPFRKVKLRSVGLVSLAVTLVVAALRLVGALQPLELATYDALMRRRPSEPQDSHLLIVTVDEASGDWLREQVKQGRYPPGLGTIPDRALAEVLATLSAFNPAAIGLDFYRDFAADPALAAQLRQSDTLFGICKATYEDTGVDQPPELPSRQVGFNDFAIDANNFVRRHYLKHQADPPTCDTAEAFSLRLVRQYLEGQGVPFTDPFLPNGGIQDMTLGPVRVPQLWAGGILTSQAGGYTPLRPDTFNGYQTMVNYRTYAGDPNRFAPQVTFQAVMMGQVDPALVTGRIVLIGYRDLTDRNADSYNTPQGELPGVVVHGQMISQLVNAALENRALIWWWPVWAETPWIGLWALIGGLVARQIARPWVLIMGAAASMTLLVSLSYAVLVLAGGWLPLIPALVAGFGTAGLVEYLSRRVRNP</sequence>
<dbReference type="SMART" id="SM01080">
    <property type="entry name" value="CHASE2"/>
    <property type="match status" value="1"/>
</dbReference>
<feature type="transmembrane region" description="Helical" evidence="1">
    <location>
        <begin position="986"/>
        <end position="1008"/>
    </location>
</feature>
<keyword evidence="4" id="KW-1185">Reference proteome</keyword>
<evidence type="ECO:0000313" key="3">
    <source>
        <dbReference type="EMBL" id="MEP0947186.1"/>
    </source>
</evidence>
<protein>
    <submittedName>
        <fullName evidence="3">TIR domain-containing protein</fullName>
    </submittedName>
</protein>
<accession>A0ABV0K332</accession>
<organism evidence="3 4">
    <name type="scientific">Leptolyngbya subtilissima DQ-A4</name>
    <dbReference type="NCBI Taxonomy" id="2933933"/>
    <lineage>
        <taxon>Bacteria</taxon>
        <taxon>Bacillati</taxon>
        <taxon>Cyanobacteriota</taxon>
        <taxon>Cyanophyceae</taxon>
        <taxon>Leptolyngbyales</taxon>
        <taxon>Leptolyngbyaceae</taxon>
        <taxon>Leptolyngbya group</taxon>
        <taxon>Leptolyngbya</taxon>
    </lineage>
</organism>
<keyword evidence="1" id="KW-0812">Transmembrane</keyword>
<dbReference type="EMBL" id="JAMPKX010000003">
    <property type="protein sequence ID" value="MEP0947186.1"/>
    <property type="molecule type" value="Genomic_DNA"/>
</dbReference>
<dbReference type="Gene3D" id="3.40.50.10140">
    <property type="entry name" value="Toll/interleukin-1 receptor homology (TIR) domain"/>
    <property type="match status" value="3"/>
</dbReference>
<gene>
    <name evidence="3" type="ORF">NC992_09915</name>
</gene>
<dbReference type="SUPFAM" id="SSF52200">
    <property type="entry name" value="Toll/Interleukin receptor TIR domain"/>
    <property type="match status" value="3"/>
</dbReference>
<dbReference type="InterPro" id="IPR000157">
    <property type="entry name" value="TIR_dom"/>
</dbReference>
<dbReference type="SMART" id="SM00255">
    <property type="entry name" value="TIR"/>
    <property type="match status" value="2"/>
</dbReference>